<dbReference type="KEGG" id="sgbi:P3F81_05195"/>
<organism evidence="1 2">
    <name type="scientific">Selenobaculum gibii</name>
    <dbReference type="NCBI Taxonomy" id="3054208"/>
    <lineage>
        <taxon>Bacteria</taxon>
        <taxon>Bacillati</taxon>
        <taxon>Bacillota</taxon>
        <taxon>Negativicutes</taxon>
        <taxon>Selenomonadales</taxon>
        <taxon>Selenomonadaceae</taxon>
        <taxon>Selenobaculum</taxon>
    </lineage>
</organism>
<protein>
    <submittedName>
        <fullName evidence="1">Uncharacterized protein</fullName>
    </submittedName>
</protein>
<gene>
    <name evidence="1" type="ORF">P3F81_05195</name>
</gene>
<dbReference type="AlphaFoldDB" id="A0A9Y2AK47"/>
<reference evidence="1" key="1">
    <citation type="submission" date="2023-03" db="EMBL/GenBank/DDBJ databases">
        <title>Selenobaculum gbiensis gen. nov. sp. nov., a new bacterium isolated from the gut microbiota of IBD patient.</title>
        <authorList>
            <person name="Yeo S."/>
            <person name="Park H."/>
            <person name="Huh C.S."/>
        </authorList>
    </citation>
    <scope>NUCLEOTIDE SEQUENCE</scope>
    <source>
        <strain evidence="1">ICN-92133</strain>
    </source>
</reference>
<keyword evidence="2" id="KW-1185">Reference proteome</keyword>
<accession>A0A9Y2AK47</accession>
<name>A0A9Y2AK47_9FIRM</name>
<dbReference type="Proteomes" id="UP001243623">
    <property type="component" value="Chromosome"/>
</dbReference>
<sequence>MEQIIEQVKEWEYIKQLPKELFGFQLKYDMDTIGDAYYIFTYEDAKRRRKMSVYYHEETKEYKVKTKIGLTEFCNIDFITSKLEDFEELLKTRFENSLKSIAIFDVNNLDSIVIDKKILTWKYIEKLPRIIEGFTLFINPSEPVRCINGSYIIFDYCDFEKESNFIIYYNIFRDEFFGDARINQIPEMTYTFDARELVDLEEKLDAHLIERLKEIRSRI</sequence>
<dbReference type="RefSeq" id="WP_309320722.1">
    <property type="nucleotide sequence ID" value="NZ_CP120678.1"/>
</dbReference>
<dbReference type="EMBL" id="CP120678">
    <property type="protein sequence ID" value="WIW71699.1"/>
    <property type="molecule type" value="Genomic_DNA"/>
</dbReference>
<evidence type="ECO:0000313" key="2">
    <source>
        <dbReference type="Proteomes" id="UP001243623"/>
    </source>
</evidence>
<evidence type="ECO:0000313" key="1">
    <source>
        <dbReference type="EMBL" id="WIW71699.1"/>
    </source>
</evidence>
<proteinExistence type="predicted"/>